<feature type="domain" description="Tyr recombinase" evidence="3">
    <location>
        <begin position="160"/>
        <end position="321"/>
    </location>
</feature>
<dbReference type="InterPro" id="IPR057084">
    <property type="entry name" value="Int_N"/>
</dbReference>
<sequence>MTIKKIDKKWLVDIYPHGREGKRVRKKFDTRLEAQRYEKYVLNKSFDDKDWNPSKEDNRRLGELIDIWFQSHGRYLKGANPRLRTLKNLDIRLGSPIAKKISPTNYMLERSSRIESGVTAKTCNNELGYLNAIFNELERTQVITYSNPLKGVRPIKISEKELSWLTSEQIKELLSTLDKIGNEHVCLITRVCLSTGARWKEAEGLKAQHIKNGQVVFTDTKSKKNRAIPINEALFKQLETHMKTHGRFFDCIKSFRKYLKTTSIKLPQGQSSHVLRHSFASHFIMNGGNILTLQKILGHSTIIMTMRYAHLAPEHLAEAEKFNPLTKCSGRRKAKQYRVEAY</sequence>
<gene>
    <name evidence="4" type="ORF">DFP80_107174</name>
</gene>
<reference evidence="4 5" key="1">
    <citation type="submission" date="2018-06" db="EMBL/GenBank/DDBJ databases">
        <title>Genomic Encyclopedia of Type Strains, Phase III (KMG-III): the genomes of soil and plant-associated and newly described type strains.</title>
        <authorList>
            <person name="Whitman W."/>
        </authorList>
    </citation>
    <scope>NUCLEOTIDE SEQUENCE [LARGE SCALE GENOMIC DNA]</scope>
    <source>
        <strain evidence="4 5">CECT 7377</strain>
    </source>
</reference>
<evidence type="ECO:0000256" key="2">
    <source>
        <dbReference type="ARBA" id="ARBA00023172"/>
    </source>
</evidence>
<proteinExistence type="predicted"/>
<evidence type="ECO:0000259" key="3">
    <source>
        <dbReference type="PROSITE" id="PS51898"/>
    </source>
</evidence>
<dbReference type="Pfam" id="PF00589">
    <property type="entry name" value="Phage_integrase"/>
    <property type="match status" value="1"/>
</dbReference>
<keyword evidence="5" id="KW-1185">Reference proteome</keyword>
<evidence type="ECO:0000313" key="5">
    <source>
        <dbReference type="Proteomes" id="UP000252792"/>
    </source>
</evidence>
<keyword evidence="1" id="KW-0229">DNA integration</keyword>
<dbReference type="OrthoDB" id="9057547at2"/>
<dbReference type="PANTHER" id="PTHR30349:SF93">
    <property type="entry name" value="FELS-2 PROPHAGE PROTEIN"/>
    <property type="match status" value="1"/>
</dbReference>
<dbReference type="EMBL" id="QNSE01000007">
    <property type="protein sequence ID" value="RBP83196.1"/>
    <property type="molecule type" value="Genomic_DNA"/>
</dbReference>
<dbReference type="AlphaFoldDB" id="A0A366J832"/>
<dbReference type="PROSITE" id="PS51898">
    <property type="entry name" value="TYR_RECOMBINASE"/>
    <property type="match status" value="1"/>
</dbReference>
<protein>
    <submittedName>
        <fullName evidence="4">Site-specific recombinase XerD</fullName>
    </submittedName>
</protein>
<dbReference type="CDD" id="cd00796">
    <property type="entry name" value="INT_Rci_Hp1_C"/>
    <property type="match status" value="1"/>
</dbReference>
<dbReference type="InterPro" id="IPR011010">
    <property type="entry name" value="DNA_brk_join_enz"/>
</dbReference>
<evidence type="ECO:0000313" key="4">
    <source>
        <dbReference type="EMBL" id="RBP83196.1"/>
    </source>
</evidence>
<dbReference type="GO" id="GO:0015074">
    <property type="term" value="P:DNA integration"/>
    <property type="evidence" value="ECO:0007669"/>
    <property type="project" value="UniProtKB-KW"/>
</dbReference>
<name>A0A366J832_9GAMM</name>
<dbReference type="InterPro" id="IPR002104">
    <property type="entry name" value="Integrase_catalytic"/>
</dbReference>
<dbReference type="InterPro" id="IPR013762">
    <property type="entry name" value="Integrase-like_cat_sf"/>
</dbReference>
<organism evidence="4 5">
    <name type="scientific">Marinomonas rhizomae</name>
    <dbReference type="NCBI Taxonomy" id="491948"/>
    <lineage>
        <taxon>Bacteria</taxon>
        <taxon>Pseudomonadati</taxon>
        <taxon>Pseudomonadota</taxon>
        <taxon>Gammaproteobacteria</taxon>
        <taxon>Oceanospirillales</taxon>
        <taxon>Oceanospirillaceae</taxon>
        <taxon>Marinomonas</taxon>
    </lineage>
</organism>
<dbReference type="RefSeq" id="WP_113916750.1">
    <property type="nucleotide sequence ID" value="NZ_QNSE01000007.1"/>
</dbReference>
<dbReference type="GO" id="GO:0006310">
    <property type="term" value="P:DNA recombination"/>
    <property type="evidence" value="ECO:0007669"/>
    <property type="project" value="UniProtKB-KW"/>
</dbReference>
<comment type="caution">
    <text evidence="4">The sequence shown here is derived from an EMBL/GenBank/DDBJ whole genome shotgun (WGS) entry which is preliminary data.</text>
</comment>
<accession>A0A366J832</accession>
<dbReference type="Pfam" id="PF24624">
    <property type="entry name" value="Int_N"/>
    <property type="match status" value="1"/>
</dbReference>
<dbReference type="PANTHER" id="PTHR30349">
    <property type="entry name" value="PHAGE INTEGRASE-RELATED"/>
    <property type="match status" value="1"/>
</dbReference>
<evidence type="ECO:0000256" key="1">
    <source>
        <dbReference type="ARBA" id="ARBA00022908"/>
    </source>
</evidence>
<dbReference type="GO" id="GO:0003677">
    <property type="term" value="F:DNA binding"/>
    <property type="evidence" value="ECO:0007669"/>
    <property type="project" value="InterPro"/>
</dbReference>
<dbReference type="SUPFAM" id="SSF56349">
    <property type="entry name" value="DNA breaking-rejoining enzymes"/>
    <property type="match status" value="1"/>
</dbReference>
<dbReference type="InterPro" id="IPR050090">
    <property type="entry name" value="Tyrosine_recombinase_XerCD"/>
</dbReference>
<keyword evidence="2" id="KW-0233">DNA recombination</keyword>
<dbReference type="Proteomes" id="UP000252792">
    <property type="component" value="Unassembled WGS sequence"/>
</dbReference>
<dbReference type="Gene3D" id="1.10.443.10">
    <property type="entry name" value="Intergrase catalytic core"/>
    <property type="match status" value="1"/>
</dbReference>